<accession>A0A2A5Q6S3</accession>
<dbReference type="PIRSF" id="PIRSF002741">
    <property type="entry name" value="MppA"/>
    <property type="match status" value="1"/>
</dbReference>
<dbReference type="SUPFAM" id="SSF53850">
    <property type="entry name" value="Periplasmic binding protein-like II"/>
    <property type="match status" value="1"/>
</dbReference>
<dbReference type="GO" id="GO:0015833">
    <property type="term" value="P:peptide transport"/>
    <property type="evidence" value="ECO:0007669"/>
    <property type="project" value="TreeGrafter"/>
</dbReference>
<dbReference type="InterPro" id="IPR039424">
    <property type="entry name" value="SBP_5"/>
</dbReference>
<name>A0A2A5Q6S3_PRORE</name>
<dbReference type="PANTHER" id="PTHR30290">
    <property type="entry name" value="PERIPLASMIC BINDING COMPONENT OF ABC TRANSPORTER"/>
    <property type="match status" value="1"/>
</dbReference>
<dbReference type="AlphaFoldDB" id="A0A2A5Q6S3"/>
<dbReference type="GO" id="GO:0030288">
    <property type="term" value="C:outer membrane-bounded periplasmic space"/>
    <property type="evidence" value="ECO:0007669"/>
    <property type="project" value="TreeGrafter"/>
</dbReference>
<proteinExistence type="inferred from homology"/>
<reference evidence="5 6" key="1">
    <citation type="submission" date="2017-07" db="EMBL/GenBank/DDBJ databases">
        <title>blaIMP-27 on transferable plasmids in Proteus mirabilis and Providencia rettgeri.</title>
        <authorList>
            <person name="Potter R."/>
        </authorList>
    </citation>
    <scope>NUCLEOTIDE SEQUENCE [LARGE SCALE GENOMIC DNA]</scope>
    <source>
        <strain evidence="5 6">PR1</strain>
    </source>
</reference>
<dbReference type="FunFam" id="3.90.76.10:FF:000001">
    <property type="entry name" value="Oligopeptide ABC transporter substrate-binding protein"/>
    <property type="match status" value="1"/>
</dbReference>
<sequence length="540" mass="60542">MHKHSFTSLAVLISSVIFTTQAISAVIPTGTVLAENQEVTRHLKDEPASLDPVKSVGLTEAQVMRDLFEGLVNQDDHGKPIPGVAQNWNTTDNRIWTFTLRTDARWSNGDPVTAQDFVYSWQRLVSPVTSSPFAWFAALAGINNAQAIIDGKLPVEQLGVEAVDAHTLKITLNKPVPYFPSLAANFSLFPVHQGTVEKFGNDWIKVGNLVGNGAFVLSDRVVNEKIVLVPNKNYWDHQNTVITKVTFVPINQESHATNRYLAGDLDITESFPKQRYQKLLKDIPNEVFTPDQLGTYYYAFNTQRAPTDDVRVRKALSMAIDRQLIANKVLGTGEKPANYFTPDVTDGFKPEKGLYNSYSQKELDQQAKVLLQQAGFGPNHPLELTLLYNSSENHQKIAIAIASMWKKKLGAEVKLVNQEWKTYIDSRNTGNFDVIRASWIGDFNEPSTFLSLLTSQHTGNIPKFNNPAYDSVIESASIETNAQLRNRYYNNAEAIIAKEAPIAPIYQYTNARLIKPWLKGYPINNPEDVAYSHSFYIIKH</sequence>
<keyword evidence="4" id="KW-0732">Signal</keyword>
<dbReference type="FunFam" id="3.10.105.10:FF:000001">
    <property type="entry name" value="Oligopeptide ABC transporter, oligopeptide-binding protein"/>
    <property type="match status" value="1"/>
</dbReference>
<evidence type="ECO:0000256" key="1">
    <source>
        <dbReference type="ARBA" id="ARBA00004196"/>
    </source>
</evidence>
<comment type="subcellular location">
    <subcellularLocation>
        <location evidence="1">Cell envelope</location>
    </subcellularLocation>
</comment>
<comment type="caution">
    <text evidence="5">The sequence shown here is derived from an EMBL/GenBank/DDBJ whole genome shotgun (WGS) entry which is preliminary data.</text>
</comment>
<dbReference type="InterPro" id="IPR000914">
    <property type="entry name" value="SBP_5_dom"/>
</dbReference>
<dbReference type="GO" id="GO:0043190">
    <property type="term" value="C:ATP-binding cassette (ABC) transporter complex"/>
    <property type="evidence" value="ECO:0007669"/>
    <property type="project" value="InterPro"/>
</dbReference>
<dbReference type="EMBL" id="NOWC01000013">
    <property type="protein sequence ID" value="OZS74347.1"/>
    <property type="molecule type" value="Genomic_DNA"/>
</dbReference>
<dbReference type="CDD" id="cd08504">
    <property type="entry name" value="PBP2_OppA"/>
    <property type="match status" value="1"/>
</dbReference>
<dbReference type="Gene3D" id="3.40.190.10">
    <property type="entry name" value="Periplasmic binding protein-like II"/>
    <property type="match status" value="1"/>
</dbReference>
<dbReference type="Proteomes" id="UP000216001">
    <property type="component" value="Unassembled WGS sequence"/>
</dbReference>
<dbReference type="PANTHER" id="PTHR30290:SF23">
    <property type="entry name" value="PERIPLASMIC MUREIN PEPTIDE-BINDING PROTEIN"/>
    <property type="match status" value="1"/>
</dbReference>
<dbReference type="Gene3D" id="3.90.76.10">
    <property type="entry name" value="Dipeptide-binding Protein, Domain 1"/>
    <property type="match status" value="1"/>
</dbReference>
<dbReference type="InterPro" id="IPR030678">
    <property type="entry name" value="Peptide/Ni-bd"/>
</dbReference>
<evidence type="ECO:0000313" key="6">
    <source>
        <dbReference type="Proteomes" id="UP000216001"/>
    </source>
</evidence>
<evidence type="ECO:0000256" key="4">
    <source>
        <dbReference type="ARBA" id="ARBA00022729"/>
    </source>
</evidence>
<evidence type="ECO:0000256" key="2">
    <source>
        <dbReference type="ARBA" id="ARBA00005695"/>
    </source>
</evidence>
<keyword evidence="3" id="KW-0813">Transport</keyword>
<evidence type="ECO:0000256" key="3">
    <source>
        <dbReference type="ARBA" id="ARBA00022448"/>
    </source>
</evidence>
<dbReference type="Gene3D" id="3.10.105.10">
    <property type="entry name" value="Dipeptide-binding Protein, Domain 3"/>
    <property type="match status" value="1"/>
</dbReference>
<dbReference type="STRING" id="587.RB151_019910"/>
<dbReference type="RefSeq" id="WP_094961777.1">
    <property type="nucleotide sequence ID" value="NZ_AP022371.1"/>
</dbReference>
<comment type="similarity">
    <text evidence="2">Belongs to the bacterial solute-binding protein 5 family.</text>
</comment>
<gene>
    <name evidence="5" type="ORF">CHI95_12440</name>
</gene>
<dbReference type="Pfam" id="PF00496">
    <property type="entry name" value="SBP_bac_5"/>
    <property type="match status" value="1"/>
</dbReference>
<organism evidence="5 6">
    <name type="scientific">Providencia rettgeri</name>
    <dbReference type="NCBI Taxonomy" id="587"/>
    <lineage>
        <taxon>Bacteria</taxon>
        <taxon>Pseudomonadati</taxon>
        <taxon>Pseudomonadota</taxon>
        <taxon>Gammaproteobacteria</taxon>
        <taxon>Enterobacterales</taxon>
        <taxon>Morganellaceae</taxon>
        <taxon>Providencia</taxon>
    </lineage>
</organism>
<dbReference type="GO" id="GO:1904680">
    <property type="term" value="F:peptide transmembrane transporter activity"/>
    <property type="evidence" value="ECO:0007669"/>
    <property type="project" value="TreeGrafter"/>
</dbReference>
<evidence type="ECO:0000313" key="5">
    <source>
        <dbReference type="EMBL" id="OZS74347.1"/>
    </source>
</evidence>
<protein>
    <submittedName>
        <fullName evidence="5">Oligopeptide ABC transporter substrate-binding protein OppA</fullName>
    </submittedName>
</protein>